<dbReference type="CDD" id="cd10318">
    <property type="entry name" value="RGL11"/>
    <property type="match status" value="1"/>
</dbReference>
<gene>
    <name evidence="3" type="ORF">MED217_13529</name>
</gene>
<dbReference type="Pfam" id="PF18370">
    <property type="entry name" value="RGI_lyase"/>
    <property type="match status" value="1"/>
</dbReference>
<evidence type="ECO:0000259" key="2">
    <source>
        <dbReference type="Pfam" id="PF21348"/>
    </source>
</evidence>
<reference evidence="3 4" key="1">
    <citation type="journal article" date="2007" name="Nature">
        <title>Light stimulates growth of proteorhodopsin-containing marine Flavobacteria.</title>
        <authorList>
            <person name="Gomez-Consarnau L."/>
            <person name="Gonzalez J.M."/>
            <person name="Coll-Llado M."/>
            <person name="Gourdon P."/>
            <person name="Pascher T."/>
            <person name="Neutze R."/>
            <person name="Pedros-Alio C."/>
            <person name="Pinhassi J."/>
        </authorList>
    </citation>
    <scope>NUCLEOTIDE SEQUENCE [LARGE SCALE GENOMIC DNA]</scope>
    <source>
        <strain evidence="3 4">MED217</strain>
    </source>
</reference>
<dbReference type="HOGENOM" id="CLU_002616_2_0_10"/>
<dbReference type="InterPro" id="IPR013783">
    <property type="entry name" value="Ig-like_fold"/>
</dbReference>
<dbReference type="Pfam" id="PF21348">
    <property type="entry name" value="RGL11_C"/>
    <property type="match status" value="1"/>
</dbReference>
<comment type="caution">
    <text evidence="3">The sequence shown here is derived from an EMBL/GenBank/DDBJ whole genome shotgun (WGS) entry which is preliminary data.</text>
</comment>
<name>A3XRP1_LEEBM</name>
<dbReference type="InterPro" id="IPR034641">
    <property type="entry name" value="RGL11"/>
</dbReference>
<accession>A3XRP1</accession>
<dbReference type="Gene3D" id="2.60.40.10">
    <property type="entry name" value="Immunoglobulins"/>
    <property type="match status" value="1"/>
</dbReference>
<evidence type="ECO:0000259" key="1">
    <source>
        <dbReference type="Pfam" id="PF18370"/>
    </source>
</evidence>
<dbReference type="InterPro" id="IPR049366">
    <property type="entry name" value="RGL11_C"/>
</dbReference>
<dbReference type="PANTHER" id="PTHR43118:SF1">
    <property type="entry name" value="RHAMNOGALACTURONAN LYASE (EUROFUNG)"/>
    <property type="match status" value="1"/>
</dbReference>
<keyword evidence="4" id="KW-1185">Reference proteome</keyword>
<dbReference type="OrthoDB" id="9802318at2"/>
<dbReference type="AlphaFoldDB" id="A3XRP1"/>
<dbReference type="eggNOG" id="COG3401">
    <property type="taxonomic scope" value="Bacteria"/>
</dbReference>
<evidence type="ECO:0000313" key="3">
    <source>
        <dbReference type="EMBL" id="EAQ47786.1"/>
    </source>
</evidence>
<sequence>MAYSSGSAQRQPAERLDRGVVAIKLNNQTHISWRLLEQDPQSCAFDVYKETREGTLLKLNTAPLQQSTFFTDTLPEPTQTYYVTYTGETPKRDPGNSSKLHTSQANTPYLSVPLQKPEAVRSDGLSYTYSANDASVGDLDGDGIYEIILKWQPSKVQNPPRPGLTGLQLIDAYTLDGTLLWRIDLGKNIRAGAAYTQFLVYDLDGDGKAEVMCKTADGSTDGTGNVIGDATKDWRNLDPKSPFYGKIVEGPEYLSVFEGATGKVLDTQIYIPDRYPLDGWGGIGGNGNNDNTGGRADRFTAGVAYLDGKKPSAVFVRGWYGRTVAAAWDFTNGKLASRWVFDSKDAKNPFSGQANHQLSIGDLDTDGKDEICVGAMVIDDDGSGLYTTGLRHGDALHISDMDPDRPGLEVFGIHENEGRTLKLGTPGVALFDAATGKIRFEKGRSLDVGRGVAADIDPTHPGFENWGGPGGLRDIHGNTISQNTPSSTNFLVWWDGDLTRELLDQNRIDKWNWQTQSTENLLTANGSVANNGTKATPCLSADLFGDWREEVIWRTPDSNELRIYTTTYPTAYRMPTLMQDPIYRLSIVWQNAAYNQPPHTSFNMLARYAEE</sequence>
<dbReference type="EMBL" id="AANC01000014">
    <property type="protein sequence ID" value="EAQ47786.1"/>
    <property type="molecule type" value="Genomic_DNA"/>
</dbReference>
<organism evidence="3 4">
    <name type="scientific">Leeuwenhoekiella blandensis (strain CECT 7118 / CCUG 51940 / KCTC 22103 / MED217)</name>
    <name type="common">Flavobacterium sp. (strain MED217)</name>
    <dbReference type="NCBI Taxonomy" id="398720"/>
    <lineage>
        <taxon>Bacteria</taxon>
        <taxon>Pseudomonadati</taxon>
        <taxon>Bacteroidota</taxon>
        <taxon>Flavobacteriia</taxon>
        <taxon>Flavobacteriales</taxon>
        <taxon>Flavobacteriaceae</taxon>
        <taxon>Leeuwenhoekiella</taxon>
    </lineage>
</organism>
<dbReference type="Proteomes" id="UP000001601">
    <property type="component" value="Unassembled WGS sequence"/>
</dbReference>
<dbReference type="SUPFAM" id="SSF69318">
    <property type="entry name" value="Integrin alpha N-terminal domain"/>
    <property type="match status" value="1"/>
</dbReference>
<dbReference type="PANTHER" id="PTHR43118">
    <property type="entry name" value="RHAMNOGALACTURONAN LYASE (EUROFUNG)"/>
    <property type="match status" value="1"/>
</dbReference>
<protein>
    <submittedName>
        <fullName evidence="3">YesW</fullName>
    </submittedName>
</protein>
<dbReference type="InterPro" id="IPR041624">
    <property type="entry name" value="RGI_lyase"/>
</dbReference>
<evidence type="ECO:0000313" key="4">
    <source>
        <dbReference type="Proteomes" id="UP000001601"/>
    </source>
</evidence>
<dbReference type="STRING" id="398720.MED217_13529"/>
<feature type="domain" description="Rhamnogalacturonan lyase family 11 C-terminal" evidence="2">
    <location>
        <begin position="109"/>
        <end position="604"/>
    </location>
</feature>
<feature type="domain" description="Rhamnogalacturonan I lyase beta-sheet" evidence="1">
    <location>
        <begin position="13"/>
        <end position="85"/>
    </location>
</feature>
<dbReference type="InterPro" id="IPR028994">
    <property type="entry name" value="Integrin_alpha_N"/>
</dbReference>
<proteinExistence type="predicted"/>